<dbReference type="GO" id="GO:0005634">
    <property type="term" value="C:nucleus"/>
    <property type="evidence" value="ECO:0007669"/>
    <property type="project" value="TreeGrafter"/>
</dbReference>
<evidence type="ECO:0000256" key="5">
    <source>
        <dbReference type="ARBA" id="ARBA00049303"/>
    </source>
</evidence>
<gene>
    <name evidence="8" type="primary">101893732</name>
    <name evidence="10" type="synonym">LOC101901659</name>
</gene>
<evidence type="ECO:0000256" key="3">
    <source>
        <dbReference type="ARBA" id="ARBA00022679"/>
    </source>
</evidence>
<reference evidence="10" key="2">
    <citation type="submission" date="2025-05" db="UniProtKB">
        <authorList>
            <consortium name="RefSeq"/>
        </authorList>
    </citation>
    <scope>IDENTIFICATION</scope>
    <source>
        <strain evidence="10">Aabys</strain>
        <tissue evidence="10">Whole body</tissue>
    </source>
</reference>
<evidence type="ECO:0000313" key="9">
    <source>
        <dbReference type="Proteomes" id="UP001652621"/>
    </source>
</evidence>
<dbReference type="GO" id="GO:0035242">
    <property type="term" value="F:protein-arginine omega-N asymmetric methyltransferase activity"/>
    <property type="evidence" value="ECO:0007669"/>
    <property type="project" value="UniProtKB-EC"/>
</dbReference>
<dbReference type="OrthoDB" id="7848332at2759"/>
<evidence type="ECO:0000256" key="1">
    <source>
        <dbReference type="ARBA" id="ARBA00011925"/>
    </source>
</evidence>
<dbReference type="GO" id="GO:0032259">
    <property type="term" value="P:methylation"/>
    <property type="evidence" value="ECO:0007669"/>
    <property type="project" value="UniProtKB-KW"/>
</dbReference>
<dbReference type="VEuPathDB" id="VectorBase:MDOMA2_008314"/>
<proteinExistence type="predicted"/>
<dbReference type="Pfam" id="PF06325">
    <property type="entry name" value="PrmA"/>
    <property type="match status" value="1"/>
</dbReference>
<dbReference type="Gene3D" id="3.40.50.150">
    <property type="entry name" value="Vaccinia Virus protein VP39"/>
    <property type="match status" value="1"/>
</dbReference>
<comment type="catalytic activity">
    <reaction evidence="5">
        <text>L-arginyl-[protein] + S-adenosyl-L-methionine = N(omega)-methyl-L-arginyl-[protein] + S-adenosyl-L-homocysteine + H(+)</text>
        <dbReference type="Rhea" id="RHEA:48100"/>
        <dbReference type="Rhea" id="RHEA-COMP:10532"/>
        <dbReference type="Rhea" id="RHEA-COMP:11990"/>
        <dbReference type="ChEBI" id="CHEBI:15378"/>
        <dbReference type="ChEBI" id="CHEBI:29965"/>
        <dbReference type="ChEBI" id="CHEBI:57856"/>
        <dbReference type="ChEBI" id="CHEBI:59789"/>
        <dbReference type="ChEBI" id="CHEBI:65280"/>
    </reaction>
    <physiologicalReaction direction="left-to-right" evidence="5">
        <dbReference type="Rhea" id="RHEA:48101"/>
    </physiologicalReaction>
</comment>
<evidence type="ECO:0000313" key="10">
    <source>
        <dbReference type="RefSeq" id="XP_058986485.1"/>
    </source>
</evidence>
<dbReference type="FunFam" id="2.70.160.11:FF:000024">
    <property type="entry name" value="Arginine methyltransferase 8"/>
    <property type="match status" value="1"/>
</dbReference>
<reference evidence="8" key="1">
    <citation type="submission" date="2020-05" db="UniProtKB">
        <authorList>
            <consortium name="EnsemblMetazoa"/>
        </authorList>
    </citation>
    <scope>IDENTIFICATION</scope>
    <source>
        <strain evidence="8">Aabys</strain>
    </source>
</reference>
<evidence type="ECO:0000313" key="8">
    <source>
        <dbReference type="EnsemblMetazoa" id="MDOA012069-PA"/>
    </source>
</evidence>
<dbReference type="GO" id="GO:0042054">
    <property type="term" value="F:histone methyltransferase activity"/>
    <property type="evidence" value="ECO:0007669"/>
    <property type="project" value="TreeGrafter"/>
</dbReference>
<dbReference type="InterPro" id="IPR029063">
    <property type="entry name" value="SAM-dependent_MTases_sf"/>
</dbReference>
<keyword evidence="3 6" id="KW-0808">Transferase</keyword>
<name>A0A1I8N6K0_MUSDO</name>
<dbReference type="eggNOG" id="KOG1499">
    <property type="taxonomic scope" value="Eukaryota"/>
</dbReference>
<dbReference type="Proteomes" id="UP001652621">
    <property type="component" value="Unplaced"/>
</dbReference>
<evidence type="ECO:0000256" key="6">
    <source>
        <dbReference type="PROSITE-ProRule" id="PRU01015"/>
    </source>
</evidence>
<dbReference type="RefSeq" id="XP_058986485.1">
    <property type="nucleotide sequence ID" value="XM_059130502.1"/>
</dbReference>
<dbReference type="EC" id="2.1.1.319" evidence="1"/>
<protein>
    <recommendedName>
        <fullName evidence="1">type I protein arginine methyltransferase</fullName>
        <ecNumber evidence="1">2.1.1.319</ecNumber>
    </recommendedName>
</protein>
<dbReference type="EnsemblMetazoa" id="MDOA012069-RA">
    <property type="protein sequence ID" value="MDOA012069-PA"/>
    <property type="gene ID" value="MDOA012069"/>
</dbReference>
<evidence type="ECO:0000259" key="7">
    <source>
        <dbReference type="Pfam" id="PF22528"/>
    </source>
</evidence>
<dbReference type="PANTHER" id="PTHR11006:SF122">
    <property type="entry name" value="ARGININE METHYLTRANSFERASE 8"/>
    <property type="match status" value="1"/>
</dbReference>
<dbReference type="Pfam" id="PF22528">
    <property type="entry name" value="PRMT_C"/>
    <property type="match status" value="1"/>
</dbReference>
<keyword evidence="9" id="KW-1185">Reference proteome</keyword>
<keyword evidence="2 6" id="KW-0489">Methyltransferase</keyword>
<dbReference type="InterPro" id="IPR025799">
    <property type="entry name" value="Arg_MeTrfase"/>
</dbReference>
<dbReference type="STRING" id="7370.A0A1I8N6K0"/>
<dbReference type="PROSITE" id="PS51678">
    <property type="entry name" value="SAM_MT_PRMT"/>
    <property type="match status" value="1"/>
</dbReference>
<dbReference type="SUPFAM" id="SSF53335">
    <property type="entry name" value="S-adenosyl-L-methionine-dependent methyltransferases"/>
    <property type="match status" value="1"/>
</dbReference>
<dbReference type="VEuPathDB" id="VectorBase:MDOA012069"/>
<evidence type="ECO:0000256" key="2">
    <source>
        <dbReference type="ARBA" id="ARBA00022603"/>
    </source>
</evidence>
<dbReference type="AlphaFoldDB" id="A0A1I8N6K0"/>
<accession>A0A1I8N6K0</accession>
<evidence type="ECO:0000256" key="4">
    <source>
        <dbReference type="ARBA" id="ARBA00022691"/>
    </source>
</evidence>
<sequence>MEELKNAAYFTEYEDLEVHEIMLRDRPRQEAYKNAIMNNTSLFRDKVVMDVGAGTGILSVFCAKAGAKLVYAVEASNLAKVALSVIEENNLTSIVKVIHGKVEDFVLPPTAEKVDIIVSEWMGFYLLHEGMLDSVIFARDNFLKPHGHMFPSEATIYVAPCSVPSRFDDWNNVDDVRMNSFGEMLRRQKSSKPEIINMPPQNLLHNGVAMFWMNLNEIRSEELEYITFQEVIPIQHQGKHQGFCIWFDCRFPGESYENAIVLSTGPAAPGTHWKQCVVVLPDTVCEELEENSPIAFKISMIRRNDDKRKYNLEVELIDSNEIEHPVPCDCHLTKCILVKTHLQNMDIS</sequence>
<dbReference type="CDD" id="cd02440">
    <property type="entry name" value="AdoMet_MTases"/>
    <property type="match status" value="1"/>
</dbReference>
<dbReference type="GO" id="GO:0035241">
    <property type="term" value="F:protein-arginine omega-N monomethyltransferase activity"/>
    <property type="evidence" value="ECO:0007669"/>
    <property type="project" value="TreeGrafter"/>
</dbReference>
<feature type="domain" description="Protein arginine N-methyltransferase" evidence="7">
    <location>
        <begin position="153"/>
        <end position="315"/>
    </location>
</feature>
<keyword evidence="4 6" id="KW-0949">S-adenosyl-L-methionine</keyword>
<dbReference type="InterPro" id="IPR055135">
    <property type="entry name" value="PRMT_dom"/>
</dbReference>
<dbReference type="PANTHER" id="PTHR11006">
    <property type="entry name" value="PROTEIN ARGININE N-METHYLTRANSFERASE"/>
    <property type="match status" value="1"/>
</dbReference>
<dbReference type="Gene3D" id="2.70.160.11">
    <property type="entry name" value="Hnrnp arginine n-methyltransferase1"/>
    <property type="match status" value="1"/>
</dbReference>
<organism evidence="8">
    <name type="scientific">Musca domestica</name>
    <name type="common">House fly</name>
    <dbReference type="NCBI Taxonomy" id="7370"/>
    <lineage>
        <taxon>Eukaryota</taxon>
        <taxon>Metazoa</taxon>
        <taxon>Ecdysozoa</taxon>
        <taxon>Arthropoda</taxon>
        <taxon>Hexapoda</taxon>
        <taxon>Insecta</taxon>
        <taxon>Pterygota</taxon>
        <taxon>Neoptera</taxon>
        <taxon>Endopterygota</taxon>
        <taxon>Diptera</taxon>
        <taxon>Brachycera</taxon>
        <taxon>Muscomorpha</taxon>
        <taxon>Muscoidea</taxon>
        <taxon>Muscidae</taxon>
        <taxon>Musca</taxon>
    </lineage>
</organism>
<dbReference type="FunFam" id="3.40.50.150:FF:000003">
    <property type="entry name" value="Blast:Protein arginine N-methyltransferase 1"/>
    <property type="match status" value="1"/>
</dbReference>